<proteinExistence type="predicted"/>
<keyword evidence="2" id="KW-0614">Plasmid</keyword>
<accession>A0A679JIH1</accession>
<geneLocation type="plasmid" evidence="2">
    <name>2</name>
</geneLocation>
<gene>
    <name evidence="2" type="ORF">MBUL_04475</name>
</gene>
<feature type="region of interest" description="Disordered" evidence="1">
    <location>
        <begin position="58"/>
        <end position="79"/>
    </location>
</feature>
<reference evidence="2" key="1">
    <citation type="submission" date="2019-12" db="EMBL/GenBank/DDBJ databases">
        <authorList>
            <person name="Cremers G."/>
        </authorList>
    </citation>
    <scope>NUCLEOTIDE SEQUENCE</scope>
    <source>
        <strain evidence="2">Mbul1</strain>
        <plasmid evidence="2">2</plasmid>
    </source>
</reference>
<sequence length="233" mass="25523">MFADEIRRSVEAAPRSRLPDVAAVMWRAYGAGQISETEAEALSALIEARKALPVVPAAPRRPVGSRPRSDASMERRRRWSASGRLPPAIAARFTLAETAVLAVVSAETARRGDCRMYVDHIAAVAGVSRSTVKTAIRQARTLGLITVEERPQTAFRNLSNVVRIVSKEWTAWLRLARTFPARGGGVKSSTGTNTQGLELRGKRPVEPQKGLPGTGGWPRLERPRRNSRVRQEA</sequence>
<evidence type="ECO:0000313" key="2">
    <source>
        <dbReference type="EMBL" id="CAA2108982.1"/>
    </source>
</evidence>
<dbReference type="EMBL" id="LR743505">
    <property type="protein sequence ID" value="CAA2108982.1"/>
    <property type="molecule type" value="Genomic_DNA"/>
</dbReference>
<name>A0A679JIH1_9HYPH</name>
<dbReference type="AlphaFoldDB" id="A0A679JIH1"/>
<organism evidence="2">
    <name type="scientific">Methylobacterium bullatum</name>
    <dbReference type="NCBI Taxonomy" id="570505"/>
    <lineage>
        <taxon>Bacteria</taxon>
        <taxon>Pseudomonadati</taxon>
        <taxon>Pseudomonadota</taxon>
        <taxon>Alphaproteobacteria</taxon>
        <taxon>Hyphomicrobiales</taxon>
        <taxon>Methylobacteriaceae</taxon>
        <taxon>Methylobacterium</taxon>
    </lineage>
</organism>
<protein>
    <submittedName>
        <fullName evidence="2">Uncharacterized protein</fullName>
    </submittedName>
</protein>
<evidence type="ECO:0000256" key="1">
    <source>
        <dbReference type="SAM" id="MobiDB-lite"/>
    </source>
</evidence>
<feature type="region of interest" description="Disordered" evidence="1">
    <location>
        <begin position="183"/>
        <end position="233"/>
    </location>
</feature>
<feature type="compositionally biased region" description="Basic and acidic residues" evidence="1">
    <location>
        <begin position="219"/>
        <end position="233"/>
    </location>
</feature>
<feature type="compositionally biased region" description="Polar residues" evidence="1">
    <location>
        <begin position="187"/>
        <end position="196"/>
    </location>
</feature>